<dbReference type="InterPro" id="IPR016032">
    <property type="entry name" value="Sig_transdc_resp-reg_C-effctor"/>
</dbReference>
<evidence type="ECO:0000256" key="1">
    <source>
        <dbReference type="ARBA" id="ARBA00022741"/>
    </source>
</evidence>
<dbReference type="InterPro" id="IPR011990">
    <property type="entry name" value="TPR-like_helical_dom_sf"/>
</dbReference>
<dbReference type="Proteomes" id="UP000501452">
    <property type="component" value="Chromosome"/>
</dbReference>
<dbReference type="InterPro" id="IPR000792">
    <property type="entry name" value="Tscrpt_reg_LuxR_C"/>
</dbReference>
<dbReference type="Pfam" id="PF00196">
    <property type="entry name" value="GerE"/>
    <property type="match status" value="1"/>
</dbReference>
<dbReference type="InterPro" id="IPR041664">
    <property type="entry name" value="AAA_16"/>
</dbReference>
<dbReference type="GO" id="GO:0005524">
    <property type="term" value="F:ATP binding"/>
    <property type="evidence" value="ECO:0007669"/>
    <property type="project" value="UniProtKB-KW"/>
</dbReference>
<reference evidence="4 5" key="1">
    <citation type="submission" date="2019-10" db="EMBL/GenBank/DDBJ databases">
        <title>Rubrobacter sp nov SCSIO 52090 isolated from a deep-sea sediment in the South China Sea.</title>
        <authorList>
            <person name="Chen R.W."/>
        </authorList>
    </citation>
    <scope>NUCLEOTIDE SEQUENCE [LARGE SCALE GENOMIC DNA]</scope>
    <source>
        <strain evidence="4 5">SCSIO 52909</strain>
    </source>
</reference>
<dbReference type="PROSITE" id="PS00622">
    <property type="entry name" value="HTH_LUXR_1"/>
    <property type="match status" value="1"/>
</dbReference>
<dbReference type="GO" id="GO:0006355">
    <property type="term" value="P:regulation of DNA-templated transcription"/>
    <property type="evidence" value="ECO:0007669"/>
    <property type="project" value="InterPro"/>
</dbReference>
<evidence type="ECO:0000313" key="4">
    <source>
        <dbReference type="EMBL" id="QIN85157.1"/>
    </source>
</evidence>
<dbReference type="Pfam" id="PF13191">
    <property type="entry name" value="AAA_16"/>
    <property type="match status" value="1"/>
</dbReference>
<dbReference type="Gene3D" id="3.40.50.300">
    <property type="entry name" value="P-loop containing nucleotide triphosphate hydrolases"/>
    <property type="match status" value="1"/>
</dbReference>
<evidence type="ECO:0000313" key="5">
    <source>
        <dbReference type="Proteomes" id="UP000501452"/>
    </source>
</evidence>
<dbReference type="Gene3D" id="1.10.10.10">
    <property type="entry name" value="Winged helix-like DNA-binding domain superfamily/Winged helix DNA-binding domain"/>
    <property type="match status" value="1"/>
</dbReference>
<protein>
    <submittedName>
        <fullName evidence="4">AAA family ATPase</fullName>
    </submittedName>
</protein>
<evidence type="ECO:0000259" key="3">
    <source>
        <dbReference type="PROSITE" id="PS50043"/>
    </source>
</evidence>
<dbReference type="EMBL" id="CP045119">
    <property type="protein sequence ID" value="QIN85157.1"/>
    <property type="molecule type" value="Genomic_DNA"/>
</dbReference>
<sequence length="920" mass="98496">MATSLIAPRGGAGDPVIGRERELARLEELVDGVRERGATLLVRGAPGIGKSTLVTAANRRAKAAGMQVIRTTGVQSEARLPFAGLHQLVLPVLDHSERLPAPQKKALLAAFGIIEDTAPDRFLIALAVLELLSDAAEQSPLLVVVDDAQWLDRSTVEVLAFVARRVEHEPIGVLVAIREGVESVFDEAGLPQLRLGGLDDAAAEALLEAHAPHLAPAVRERLRDEASGNPLALVELPVPLGPKELDGRSPLPAPLPLTERLEQTFAARTVGLPEITRTVLLVAALNDSASLSETLEAASGLVGREVTVEVMAPAVSTRLLDSDGSGMRFRHPLVRTAIRQAATPSERQAAHAALAATLTGQPDRSVWHRAASLLGPDREISAELEATATRARRRGAIDAAIAALERGAGLSVDPLARGRRLLDAAELAFEMGRTGIALGFVGEAEPLALDTVDRQRAILIRESFDFGVPGDSVNVDRVLEIVEQTRHRDPDLALNLLRRAAAKSWALGRSKDQRELLAAEARRMDAPDGDPQRLAVLAMVGTSADTERVLGLLSRPASGWGDPISAHALGHAGYAVGDFEFAVDALTAAIPGLRAQGRLSLLAQALVSRAMVALQLGRLDLAVPDAEEGLRLATKSGLPLFAASARATSALLAGLRGDFDEAEALTAEAERALLPLRARAVFRDVQLARGIAAMGIGRYEDAYGHLIRMFDPNDPAEHYRKKFWAVGDLAEAALHSGRQADALAVLKQAEAVADPKPSPCLRISLEYARAMLAEDGAAEALFEAALGADLTRWPFARARLQLAYGTWLRRQRRVIESREPLRLARDAFEALGMPPWTERACHELRSAGVVTPKSVARALQELTPQELQIARMAASGLSNREIGQQLYLSHRTVGAHLYRAFPKLGITSRGQLRNALDALS</sequence>
<dbReference type="AlphaFoldDB" id="A0A6G8QG06"/>
<dbReference type="SUPFAM" id="SSF48452">
    <property type="entry name" value="TPR-like"/>
    <property type="match status" value="1"/>
</dbReference>
<dbReference type="SMART" id="SM00421">
    <property type="entry name" value="HTH_LUXR"/>
    <property type="match status" value="1"/>
</dbReference>
<gene>
    <name evidence="4" type="ORF">GBA63_12110</name>
</gene>
<dbReference type="GO" id="GO:0004016">
    <property type="term" value="F:adenylate cyclase activity"/>
    <property type="evidence" value="ECO:0007669"/>
    <property type="project" value="TreeGrafter"/>
</dbReference>
<dbReference type="PANTHER" id="PTHR16305">
    <property type="entry name" value="TESTICULAR SOLUBLE ADENYLYL CYCLASE"/>
    <property type="match status" value="1"/>
</dbReference>
<name>A0A6G8QG06_9ACTN</name>
<feature type="domain" description="HTH luxR-type" evidence="3">
    <location>
        <begin position="855"/>
        <end position="920"/>
    </location>
</feature>
<keyword evidence="5" id="KW-1185">Reference proteome</keyword>
<dbReference type="InterPro" id="IPR027417">
    <property type="entry name" value="P-loop_NTPase"/>
</dbReference>
<organism evidence="4 5">
    <name type="scientific">Rubrobacter tropicus</name>
    <dbReference type="NCBI Taxonomy" id="2653851"/>
    <lineage>
        <taxon>Bacteria</taxon>
        <taxon>Bacillati</taxon>
        <taxon>Actinomycetota</taxon>
        <taxon>Rubrobacteria</taxon>
        <taxon>Rubrobacterales</taxon>
        <taxon>Rubrobacteraceae</taxon>
        <taxon>Rubrobacter</taxon>
    </lineage>
</organism>
<dbReference type="CDD" id="cd06170">
    <property type="entry name" value="LuxR_C_like"/>
    <property type="match status" value="1"/>
</dbReference>
<keyword evidence="2" id="KW-0067">ATP-binding</keyword>
<dbReference type="InterPro" id="IPR036388">
    <property type="entry name" value="WH-like_DNA-bd_sf"/>
</dbReference>
<dbReference type="GO" id="GO:0005737">
    <property type="term" value="C:cytoplasm"/>
    <property type="evidence" value="ECO:0007669"/>
    <property type="project" value="TreeGrafter"/>
</dbReference>
<dbReference type="PROSITE" id="PS50043">
    <property type="entry name" value="HTH_LUXR_2"/>
    <property type="match status" value="1"/>
</dbReference>
<keyword evidence="1" id="KW-0547">Nucleotide-binding</keyword>
<dbReference type="KEGG" id="rub:GBA63_12110"/>
<dbReference type="PANTHER" id="PTHR16305:SF35">
    <property type="entry name" value="TRANSCRIPTIONAL ACTIVATOR DOMAIN"/>
    <property type="match status" value="1"/>
</dbReference>
<proteinExistence type="predicted"/>
<dbReference type="Gene3D" id="1.25.40.10">
    <property type="entry name" value="Tetratricopeptide repeat domain"/>
    <property type="match status" value="1"/>
</dbReference>
<dbReference type="SUPFAM" id="SSF52540">
    <property type="entry name" value="P-loop containing nucleoside triphosphate hydrolases"/>
    <property type="match status" value="1"/>
</dbReference>
<dbReference type="PRINTS" id="PR00038">
    <property type="entry name" value="HTHLUXR"/>
</dbReference>
<dbReference type="GO" id="GO:0003677">
    <property type="term" value="F:DNA binding"/>
    <property type="evidence" value="ECO:0007669"/>
    <property type="project" value="InterPro"/>
</dbReference>
<dbReference type="SUPFAM" id="SSF46894">
    <property type="entry name" value="C-terminal effector domain of the bipartite response regulators"/>
    <property type="match status" value="1"/>
</dbReference>
<evidence type="ECO:0000256" key="2">
    <source>
        <dbReference type="ARBA" id="ARBA00022840"/>
    </source>
</evidence>
<accession>A0A6G8QG06</accession>